<keyword evidence="11" id="KW-1185">Reference proteome</keyword>
<feature type="compositionally biased region" description="Basic and acidic residues" evidence="8">
    <location>
        <begin position="577"/>
        <end position="591"/>
    </location>
</feature>
<keyword evidence="2" id="KW-0479">Metal-binding</keyword>
<name>A0A4U7KU10_9BASI</name>
<evidence type="ECO:0000256" key="6">
    <source>
        <dbReference type="ARBA" id="ARBA00049654"/>
    </source>
</evidence>
<feature type="region of interest" description="Disordered" evidence="8">
    <location>
        <begin position="44"/>
        <end position="75"/>
    </location>
</feature>
<dbReference type="SUPFAM" id="SSF144232">
    <property type="entry name" value="HIT/MYND zinc finger-like"/>
    <property type="match status" value="1"/>
</dbReference>
<dbReference type="InterPro" id="IPR007529">
    <property type="entry name" value="Znf_HIT"/>
</dbReference>
<dbReference type="InterPro" id="IPR051639">
    <property type="entry name" value="BCD1"/>
</dbReference>
<dbReference type="InterPro" id="IPR057721">
    <property type="entry name" value="BCD1_alpha/beta"/>
</dbReference>
<dbReference type="Proteomes" id="UP000306050">
    <property type="component" value="Chromosome SGRAM_4"/>
</dbReference>
<feature type="compositionally biased region" description="Polar residues" evidence="8">
    <location>
        <begin position="133"/>
        <end position="148"/>
    </location>
</feature>
<feature type="region of interest" description="Disordered" evidence="8">
    <location>
        <begin position="417"/>
        <end position="454"/>
    </location>
</feature>
<dbReference type="GO" id="GO:0000492">
    <property type="term" value="P:box C/D snoRNP assembly"/>
    <property type="evidence" value="ECO:0007669"/>
    <property type="project" value="TreeGrafter"/>
</dbReference>
<evidence type="ECO:0000313" key="11">
    <source>
        <dbReference type="Proteomes" id="UP000306050"/>
    </source>
</evidence>
<evidence type="ECO:0000313" key="10">
    <source>
        <dbReference type="EMBL" id="TKY86462.1"/>
    </source>
</evidence>
<dbReference type="CDD" id="cd23023">
    <property type="entry name" value="zf-HIT_BCD1"/>
    <property type="match status" value="1"/>
</dbReference>
<comment type="function">
    <text evidence="5">Required for box C/D snoRNAs accumulation involved in snoRNA processing, snoRNA transport to the nucleolus and ribosome biogenesis.</text>
</comment>
<dbReference type="Gene3D" id="3.30.60.190">
    <property type="match status" value="1"/>
</dbReference>
<evidence type="ECO:0000259" key="9">
    <source>
        <dbReference type="PROSITE" id="PS51083"/>
    </source>
</evidence>
<dbReference type="Pfam" id="PF25790">
    <property type="entry name" value="BCD1"/>
    <property type="match status" value="1"/>
</dbReference>
<dbReference type="PANTHER" id="PTHR13483:SF3">
    <property type="entry name" value="BOX C_D SNORNA PROTEIN 1"/>
    <property type="match status" value="1"/>
</dbReference>
<feature type="compositionally biased region" description="Acidic residues" evidence="8">
    <location>
        <begin position="566"/>
        <end position="576"/>
    </location>
</feature>
<sequence>MPSASTAICVQCEVQPSKYTCPACRARTCSLACTKAHKAAETGGCSSSAVAKSPNGVSTSASSSPAPTAGSSAKASQGLGYVPLTQYTESHMMQDFLFLSSISRTTAENGRKILSMNLLPPASGTDTQHKHTASPNQAASTTRLTNQQRQREQLIKQLHYRRFKVMVLPDGMARRKTNQSQFQPKDKKFVLTVELAFPHRKTVLHRQDSSHTVEQVVLNELQHQSFPNKKDLQRLKAGMPSGSTTIAKGWIISKSVLEHTRLPLPAAATPLSGEGEFLALSAFPREWIVLVPAYSARLTNESTTRYLDWWTRKRRWEEANPALALQQKQEEQEGQRQGDGWNGKRARGGWGDKGGSRAEEVEKEPQQGEEKMESPAVTASAPQVVEPAVGGSSSHGIISSTLLSMLSQRLGRQPTFLESATQPASLPSTSAQPASPTPPIATTSSHTAPPISSDNDATSILLSLTHPHRTTLSWLLQTIPEGYSVVEYPELRIVPAEAAAEAGVKVVPLTGEGAGVDEAEAPHSDGAGEKGVGEVKGDGSTTAGARTAAAVTSGSLGGLLAGYDSESSDDDGEDDQVPEKDPPKRAVEHADPSGAQAALDEAPARAGGSLASLAFQHGFLHAPPSSNP</sequence>
<feature type="region of interest" description="Disordered" evidence="8">
    <location>
        <begin position="515"/>
        <end position="544"/>
    </location>
</feature>
<accession>A0A4U7KU10</accession>
<feature type="compositionally biased region" description="Basic and acidic residues" evidence="8">
    <location>
        <begin position="354"/>
        <end position="373"/>
    </location>
</feature>
<proteinExistence type="inferred from homology"/>
<feature type="region of interest" description="Disordered" evidence="8">
    <location>
        <begin position="323"/>
        <end position="381"/>
    </location>
</feature>
<dbReference type="GO" id="GO:0000463">
    <property type="term" value="P:maturation of LSU-rRNA from tricistronic rRNA transcript (SSU-rRNA, 5.8S rRNA, LSU-rRNA)"/>
    <property type="evidence" value="ECO:0007669"/>
    <property type="project" value="TreeGrafter"/>
</dbReference>
<dbReference type="GO" id="GO:0070761">
    <property type="term" value="C:pre-snoRNP complex"/>
    <property type="evidence" value="ECO:0007669"/>
    <property type="project" value="TreeGrafter"/>
</dbReference>
<evidence type="ECO:0000256" key="1">
    <source>
        <dbReference type="ARBA" id="ARBA00022553"/>
    </source>
</evidence>
<feature type="compositionally biased region" description="Low complexity" evidence="8">
    <location>
        <begin position="423"/>
        <end position="450"/>
    </location>
</feature>
<dbReference type="PANTHER" id="PTHR13483">
    <property type="entry name" value="BOX C_D SNORNA PROTEIN 1-RELATED"/>
    <property type="match status" value="1"/>
</dbReference>
<feature type="compositionally biased region" description="Basic and acidic residues" evidence="8">
    <location>
        <begin position="520"/>
        <end position="537"/>
    </location>
</feature>
<evidence type="ECO:0000256" key="8">
    <source>
        <dbReference type="SAM" id="MobiDB-lite"/>
    </source>
</evidence>
<organism evidence="10 11">
    <name type="scientific">Sporisorium graminicola</name>
    <dbReference type="NCBI Taxonomy" id="280036"/>
    <lineage>
        <taxon>Eukaryota</taxon>
        <taxon>Fungi</taxon>
        <taxon>Dikarya</taxon>
        <taxon>Basidiomycota</taxon>
        <taxon>Ustilaginomycotina</taxon>
        <taxon>Ustilaginomycetes</taxon>
        <taxon>Ustilaginales</taxon>
        <taxon>Ustilaginaceae</taxon>
        <taxon>Sporisorium</taxon>
    </lineage>
</organism>
<feature type="region of interest" description="Disordered" evidence="8">
    <location>
        <begin position="559"/>
        <end position="605"/>
    </location>
</feature>
<feature type="compositionally biased region" description="Low complexity" evidence="8">
    <location>
        <begin position="58"/>
        <end position="75"/>
    </location>
</feature>
<keyword evidence="1" id="KW-0597">Phosphoprotein</keyword>
<feature type="domain" description="HIT-type" evidence="9">
    <location>
        <begin position="9"/>
        <end position="45"/>
    </location>
</feature>
<dbReference type="GO" id="GO:0008270">
    <property type="term" value="F:zinc ion binding"/>
    <property type="evidence" value="ECO:0007669"/>
    <property type="project" value="UniProtKB-UniRule"/>
</dbReference>
<comment type="similarity">
    <text evidence="6">Belongs to the BCD1 family.</text>
</comment>
<comment type="caution">
    <text evidence="10">The sequence shown here is derived from an EMBL/GenBank/DDBJ whole genome shotgun (WGS) entry which is preliminary data.</text>
</comment>
<feature type="region of interest" description="Disordered" evidence="8">
    <location>
        <begin position="121"/>
        <end position="150"/>
    </location>
</feature>
<protein>
    <recommendedName>
        <fullName evidence="9">HIT-type domain-containing protein</fullName>
    </recommendedName>
</protein>
<dbReference type="GO" id="GO:0005634">
    <property type="term" value="C:nucleus"/>
    <property type="evidence" value="ECO:0007669"/>
    <property type="project" value="TreeGrafter"/>
</dbReference>
<keyword evidence="3 7" id="KW-0863">Zinc-finger</keyword>
<dbReference type="KEGG" id="sgra:EX895_004611"/>
<dbReference type="PROSITE" id="PS51083">
    <property type="entry name" value="ZF_HIT"/>
    <property type="match status" value="1"/>
</dbReference>
<dbReference type="EMBL" id="SRRM01000017">
    <property type="protein sequence ID" value="TKY86462.1"/>
    <property type="molecule type" value="Genomic_DNA"/>
</dbReference>
<reference evidence="10 11" key="1">
    <citation type="submission" date="2019-05" db="EMBL/GenBank/DDBJ databases">
        <title>Sporisorium graminicola CBS 10092 draft sequencing and annotation.</title>
        <authorList>
            <person name="Solano-Gonzalez S."/>
            <person name="Caddick M.X."/>
            <person name="Darby A."/>
        </authorList>
    </citation>
    <scope>NUCLEOTIDE SEQUENCE [LARGE SCALE GENOMIC DNA]</scope>
    <source>
        <strain evidence="10 11">CBS 10092</strain>
    </source>
</reference>
<evidence type="ECO:0000256" key="3">
    <source>
        <dbReference type="ARBA" id="ARBA00022771"/>
    </source>
</evidence>
<evidence type="ECO:0000256" key="2">
    <source>
        <dbReference type="ARBA" id="ARBA00022723"/>
    </source>
</evidence>
<dbReference type="GO" id="GO:0048254">
    <property type="term" value="P:snoRNA localization"/>
    <property type="evidence" value="ECO:0007669"/>
    <property type="project" value="TreeGrafter"/>
</dbReference>
<gene>
    <name evidence="10" type="ORF">EX895_004611</name>
</gene>
<dbReference type="OrthoDB" id="272357at2759"/>
<evidence type="ECO:0000256" key="4">
    <source>
        <dbReference type="ARBA" id="ARBA00022833"/>
    </source>
</evidence>
<evidence type="ECO:0000256" key="5">
    <source>
        <dbReference type="ARBA" id="ARBA00049598"/>
    </source>
</evidence>
<dbReference type="Pfam" id="PF04438">
    <property type="entry name" value="zf-HIT"/>
    <property type="match status" value="1"/>
</dbReference>
<dbReference type="RefSeq" id="XP_029738447.1">
    <property type="nucleotide sequence ID" value="XM_029885205.1"/>
</dbReference>
<dbReference type="AlphaFoldDB" id="A0A4U7KU10"/>
<dbReference type="GeneID" id="40727506"/>
<evidence type="ECO:0000256" key="7">
    <source>
        <dbReference type="PROSITE-ProRule" id="PRU00453"/>
    </source>
</evidence>
<keyword evidence="4" id="KW-0862">Zinc</keyword>